<dbReference type="InterPro" id="IPR003715">
    <property type="entry name" value="Poly_export_N"/>
</dbReference>
<accession>B4R830</accession>
<evidence type="ECO:0000256" key="7">
    <source>
        <dbReference type="ARBA" id="ARBA00022729"/>
    </source>
</evidence>
<keyword evidence="4" id="KW-1134">Transmembrane beta strand</keyword>
<keyword evidence="5" id="KW-0762">Sugar transport</keyword>
<evidence type="ECO:0000256" key="3">
    <source>
        <dbReference type="ARBA" id="ARBA00022448"/>
    </source>
</evidence>
<evidence type="ECO:0000256" key="11">
    <source>
        <dbReference type="ARBA" id="ARBA00023136"/>
    </source>
</evidence>
<protein>
    <submittedName>
        <fullName evidence="18">Polysaccharide export protein</fullName>
    </submittedName>
</protein>
<feature type="domain" description="SLBB" evidence="17">
    <location>
        <begin position="143"/>
        <end position="223"/>
    </location>
</feature>
<keyword evidence="10" id="KW-0626">Porin</keyword>
<dbReference type="GO" id="GO:0015288">
    <property type="term" value="F:porin activity"/>
    <property type="evidence" value="ECO:0007669"/>
    <property type="project" value="UniProtKB-KW"/>
</dbReference>
<name>B4R830_PHEZH</name>
<keyword evidence="13" id="KW-0998">Cell outer membrane</keyword>
<dbReference type="STRING" id="450851.PHZ_c1149"/>
<dbReference type="InterPro" id="IPR049712">
    <property type="entry name" value="Poly_export"/>
</dbReference>
<dbReference type="Pfam" id="PF22461">
    <property type="entry name" value="SLBB_2"/>
    <property type="match status" value="1"/>
</dbReference>
<evidence type="ECO:0000256" key="15">
    <source>
        <dbReference type="SAM" id="SignalP"/>
    </source>
</evidence>
<dbReference type="GO" id="GO:0015159">
    <property type="term" value="F:polysaccharide transmembrane transporter activity"/>
    <property type="evidence" value="ECO:0007669"/>
    <property type="project" value="InterPro"/>
</dbReference>
<evidence type="ECO:0000256" key="12">
    <source>
        <dbReference type="ARBA" id="ARBA00023139"/>
    </source>
</evidence>
<keyword evidence="9" id="KW-0406">Ion transport</keyword>
<keyword evidence="8" id="KW-0625">Polysaccharide transport</keyword>
<dbReference type="PANTHER" id="PTHR33619:SF3">
    <property type="entry name" value="POLYSACCHARIDE EXPORT PROTEIN GFCE-RELATED"/>
    <property type="match status" value="1"/>
</dbReference>
<keyword evidence="12" id="KW-0564">Palmitate</keyword>
<dbReference type="Proteomes" id="UP000001868">
    <property type="component" value="Chromosome"/>
</dbReference>
<dbReference type="EMBL" id="CP000747">
    <property type="protein sequence ID" value="ACG77563.1"/>
    <property type="molecule type" value="Genomic_DNA"/>
</dbReference>
<proteinExistence type="inferred from homology"/>
<feature type="domain" description="Polysaccharide export protein N-terminal" evidence="16">
    <location>
        <begin position="62"/>
        <end position="138"/>
    </location>
</feature>
<sequence>MMGADVRPARIRNRLVAIPRSPIMRRHLTSLAAAALLASAAPTLAFAASKLPPPDSAGLLSPAAADYRIGAQDVLEVNVFGIEELKREVQVNAGGKVILPLVGELQAGGRTPGEFSEDVEAALKAKYMKDPQVIVTVKNAQSQRVTIDGAVNKPGVYPLSGPTTLLQAVSLGGGPDQKLANVKKVAVFRQVGGKRHAATFNLNDIREGKTEDPQIYGNDIVVVDTSSGNRFIQNFQGVFPLLGFLAW</sequence>
<evidence type="ECO:0000256" key="10">
    <source>
        <dbReference type="ARBA" id="ARBA00023114"/>
    </source>
</evidence>
<evidence type="ECO:0000256" key="1">
    <source>
        <dbReference type="ARBA" id="ARBA00004571"/>
    </source>
</evidence>
<evidence type="ECO:0000313" key="18">
    <source>
        <dbReference type="EMBL" id="ACG77563.1"/>
    </source>
</evidence>
<evidence type="ECO:0000256" key="5">
    <source>
        <dbReference type="ARBA" id="ARBA00022597"/>
    </source>
</evidence>
<evidence type="ECO:0000259" key="16">
    <source>
        <dbReference type="Pfam" id="PF02563"/>
    </source>
</evidence>
<keyword evidence="14" id="KW-0449">Lipoprotein</keyword>
<dbReference type="eggNOG" id="COG1596">
    <property type="taxonomic scope" value="Bacteria"/>
</dbReference>
<evidence type="ECO:0000259" key="17">
    <source>
        <dbReference type="Pfam" id="PF22461"/>
    </source>
</evidence>
<keyword evidence="3" id="KW-0813">Transport</keyword>
<feature type="signal peptide" evidence="15">
    <location>
        <begin position="1"/>
        <end position="47"/>
    </location>
</feature>
<comment type="similarity">
    <text evidence="2">Belongs to the BexD/CtrA/VexA family.</text>
</comment>
<dbReference type="GO" id="GO:0046930">
    <property type="term" value="C:pore complex"/>
    <property type="evidence" value="ECO:0007669"/>
    <property type="project" value="UniProtKB-KW"/>
</dbReference>
<dbReference type="GO" id="GO:0006811">
    <property type="term" value="P:monoatomic ion transport"/>
    <property type="evidence" value="ECO:0007669"/>
    <property type="project" value="UniProtKB-KW"/>
</dbReference>
<keyword evidence="7 15" id="KW-0732">Signal</keyword>
<keyword evidence="19" id="KW-1185">Reference proteome</keyword>
<reference evidence="18 19" key="1">
    <citation type="journal article" date="2008" name="BMC Genomics">
        <title>Complete genome of Phenylobacterium zucineum - a novel facultative intracellular bacterium isolated from human erythroleukemia cell line K562.</title>
        <authorList>
            <person name="Luo Y."/>
            <person name="Xu X."/>
            <person name="Ding Z."/>
            <person name="Liu Z."/>
            <person name="Zhang B."/>
            <person name="Yan Z."/>
            <person name="Sun J."/>
            <person name="Hu S."/>
            <person name="Hu X."/>
        </authorList>
    </citation>
    <scope>NUCLEOTIDE SEQUENCE [LARGE SCALE GENOMIC DNA]</scope>
    <source>
        <strain evidence="18 19">HLK1</strain>
    </source>
</reference>
<evidence type="ECO:0000313" key="19">
    <source>
        <dbReference type="Proteomes" id="UP000001868"/>
    </source>
</evidence>
<dbReference type="InterPro" id="IPR054765">
    <property type="entry name" value="SLBB_dom"/>
</dbReference>
<comment type="subcellular location">
    <subcellularLocation>
        <location evidence="1">Cell outer membrane</location>
        <topology evidence="1">Multi-pass membrane protein</topology>
    </subcellularLocation>
</comment>
<evidence type="ECO:0000256" key="4">
    <source>
        <dbReference type="ARBA" id="ARBA00022452"/>
    </source>
</evidence>
<organism evidence="18 19">
    <name type="scientific">Phenylobacterium zucineum (strain HLK1)</name>
    <dbReference type="NCBI Taxonomy" id="450851"/>
    <lineage>
        <taxon>Bacteria</taxon>
        <taxon>Pseudomonadati</taxon>
        <taxon>Pseudomonadota</taxon>
        <taxon>Alphaproteobacteria</taxon>
        <taxon>Caulobacterales</taxon>
        <taxon>Caulobacteraceae</taxon>
        <taxon>Phenylobacterium</taxon>
    </lineage>
</organism>
<keyword evidence="11" id="KW-0472">Membrane</keyword>
<gene>
    <name evidence="18" type="primary">gumB</name>
    <name evidence="18" type="ordered locus">PHZ_c1149</name>
</gene>
<evidence type="ECO:0000256" key="6">
    <source>
        <dbReference type="ARBA" id="ARBA00022692"/>
    </source>
</evidence>
<dbReference type="AlphaFoldDB" id="B4R830"/>
<dbReference type="Pfam" id="PF02563">
    <property type="entry name" value="Poly_export"/>
    <property type="match status" value="1"/>
</dbReference>
<evidence type="ECO:0000256" key="14">
    <source>
        <dbReference type="ARBA" id="ARBA00023288"/>
    </source>
</evidence>
<dbReference type="GO" id="GO:0009279">
    <property type="term" value="C:cell outer membrane"/>
    <property type="evidence" value="ECO:0007669"/>
    <property type="project" value="UniProtKB-SubCell"/>
</dbReference>
<dbReference type="PANTHER" id="PTHR33619">
    <property type="entry name" value="POLYSACCHARIDE EXPORT PROTEIN GFCE-RELATED"/>
    <property type="match status" value="1"/>
</dbReference>
<dbReference type="KEGG" id="pzu:PHZ_c1149"/>
<evidence type="ECO:0000256" key="2">
    <source>
        <dbReference type="ARBA" id="ARBA00009450"/>
    </source>
</evidence>
<feature type="chain" id="PRO_5002825113" evidence="15">
    <location>
        <begin position="48"/>
        <end position="247"/>
    </location>
</feature>
<evidence type="ECO:0000256" key="8">
    <source>
        <dbReference type="ARBA" id="ARBA00023047"/>
    </source>
</evidence>
<evidence type="ECO:0000256" key="13">
    <source>
        <dbReference type="ARBA" id="ARBA00023237"/>
    </source>
</evidence>
<evidence type="ECO:0000256" key="9">
    <source>
        <dbReference type="ARBA" id="ARBA00023065"/>
    </source>
</evidence>
<dbReference type="Gene3D" id="3.10.560.10">
    <property type="entry name" value="Outer membrane lipoprotein wza domain like"/>
    <property type="match status" value="1"/>
</dbReference>
<keyword evidence="6" id="KW-0812">Transmembrane</keyword>
<dbReference type="HOGENOM" id="CLU_038343_2_1_5"/>